<dbReference type="Proteomes" id="UP001246473">
    <property type="component" value="Unassembled WGS sequence"/>
</dbReference>
<dbReference type="AlphaFoldDB" id="A0AAP5QI50"/>
<evidence type="ECO:0000313" key="2">
    <source>
        <dbReference type="EMBL" id="AJZ57008.1"/>
    </source>
</evidence>
<dbReference type="KEGG" id="bfn:OI25_7236"/>
<feature type="region of interest" description="Disordered" evidence="1">
    <location>
        <begin position="74"/>
        <end position="93"/>
    </location>
</feature>
<reference evidence="3" key="2">
    <citation type="submission" date="2022-08" db="EMBL/GenBank/DDBJ databases">
        <authorList>
            <person name="Kim S.-J."/>
        </authorList>
    </citation>
    <scope>NUCLEOTIDE SEQUENCE</scope>
    <source>
        <strain evidence="3">KJ</strain>
    </source>
</reference>
<accession>A0AAP5QI50</accession>
<organism evidence="3 5">
    <name type="scientific">Paraburkholderia fungorum</name>
    <dbReference type="NCBI Taxonomy" id="134537"/>
    <lineage>
        <taxon>Bacteria</taxon>
        <taxon>Pseudomonadati</taxon>
        <taxon>Pseudomonadota</taxon>
        <taxon>Betaproteobacteria</taxon>
        <taxon>Burkholderiales</taxon>
        <taxon>Burkholderiaceae</taxon>
        <taxon>Paraburkholderia</taxon>
    </lineage>
</organism>
<evidence type="ECO:0000313" key="5">
    <source>
        <dbReference type="Proteomes" id="UP001246473"/>
    </source>
</evidence>
<dbReference type="GeneID" id="66513574"/>
<reference evidence="2 4" key="1">
    <citation type="journal article" date="2015" name="Genome Announc.">
        <title>Complete genome sequences for 59 burkholderia isolates, both pathogenic and near neighbor.</title>
        <authorList>
            <person name="Johnson S.L."/>
            <person name="Bishop-Lilly K.A."/>
            <person name="Ladner J.T."/>
            <person name="Daligault H.E."/>
            <person name="Davenport K.W."/>
            <person name="Jaissle J."/>
            <person name="Frey K.G."/>
            <person name="Koroleva G.I."/>
            <person name="Bruce D.C."/>
            <person name="Coyne S.R."/>
            <person name="Broomall S.M."/>
            <person name="Li P.E."/>
            <person name="Teshima H."/>
            <person name="Gibbons H.S."/>
            <person name="Palacios G.F."/>
            <person name="Rosenzweig C.N."/>
            <person name="Redden C.L."/>
            <person name="Xu Y."/>
            <person name="Minogue T.D."/>
            <person name="Chain P.S."/>
        </authorList>
    </citation>
    <scope>NUCLEOTIDE SEQUENCE [LARGE SCALE GENOMIC DNA]</scope>
    <source>
        <strain evidence="2 4">ATCC BAA-463</strain>
    </source>
</reference>
<gene>
    <name evidence="2" type="ORF">OI25_7236</name>
    <name evidence="3" type="ORF">ParKJ_35045</name>
</gene>
<name>A0AAP5QI50_9BURK</name>
<evidence type="ECO:0000313" key="4">
    <source>
        <dbReference type="Proteomes" id="UP000032614"/>
    </source>
</evidence>
<dbReference type="RefSeq" id="WP_046564687.1">
    <property type="nucleotide sequence ID" value="NZ_CP010025.1"/>
</dbReference>
<protein>
    <submittedName>
        <fullName evidence="3">Uncharacterized protein</fullName>
    </submittedName>
</protein>
<evidence type="ECO:0000313" key="3">
    <source>
        <dbReference type="EMBL" id="MDT8842657.1"/>
    </source>
</evidence>
<dbReference type="Proteomes" id="UP000032614">
    <property type="component" value="Chromosome 3"/>
</dbReference>
<proteinExistence type="predicted"/>
<sequence length="155" mass="17350">MPFDPSKERYAVFVDDELAERAPVFKSRELALDWLAQRTLKDGYAAASVKNVRQEANRLRLSVRDLLTRAEQLEAATTPNSPKAVSKQRNRMRREASKLMESIAKLNAIRYPGKALTRPSDKKPVESTRGPYSKYGSLSYVIVVSGGLPGLGKKR</sequence>
<dbReference type="EMBL" id="JANSLM010000018">
    <property type="protein sequence ID" value="MDT8842657.1"/>
    <property type="molecule type" value="Genomic_DNA"/>
</dbReference>
<evidence type="ECO:0000256" key="1">
    <source>
        <dbReference type="SAM" id="MobiDB-lite"/>
    </source>
</evidence>
<dbReference type="EMBL" id="CP010025">
    <property type="protein sequence ID" value="AJZ57008.1"/>
    <property type="molecule type" value="Genomic_DNA"/>
</dbReference>